<organism evidence="2 3">
    <name type="scientific">Thetidibacter halocola</name>
    <dbReference type="NCBI Taxonomy" id="2827239"/>
    <lineage>
        <taxon>Bacteria</taxon>
        <taxon>Pseudomonadati</taxon>
        <taxon>Pseudomonadota</taxon>
        <taxon>Alphaproteobacteria</taxon>
        <taxon>Rhodobacterales</taxon>
        <taxon>Roseobacteraceae</taxon>
        <taxon>Thetidibacter</taxon>
    </lineage>
</organism>
<evidence type="ECO:0000313" key="2">
    <source>
        <dbReference type="EMBL" id="MBS0125948.1"/>
    </source>
</evidence>
<reference evidence="2" key="1">
    <citation type="submission" date="2021-04" db="EMBL/GenBank/DDBJ databases">
        <authorList>
            <person name="Yoon J."/>
        </authorList>
    </citation>
    <scope>NUCLEOTIDE SEQUENCE</scope>
    <source>
        <strain evidence="2">KMU-90</strain>
    </source>
</reference>
<protein>
    <submittedName>
        <fullName evidence="2">Alpha/beta hydrolase</fullName>
    </submittedName>
</protein>
<dbReference type="PANTHER" id="PTHR43194:SF2">
    <property type="entry name" value="PEROXISOMAL MEMBRANE PROTEIN LPX1"/>
    <property type="match status" value="1"/>
</dbReference>
<gene>
    <name evidence="2" type="ORF">KB874_17825</name>
</gene>
<comment type="caution">
    <text evidence="2">The sequence shown here is derived from an EMBL/GenBank/DDBJ whole genome shotgun (WGS) entry which is preliminary data.</text>
</comment>
<evidence type="ECO:0000259" key="1">
    <source>
        <dbReference type="Pfam" id="PF12697"/>
    </source>
</evidence>
<dbReference type="InterPro" id="IPR000073">
    <property type="entry name" value="AB_hydrolase_1"/>
</dbReference>
<keyword evidence="3" id="KW-1185">Reference proteome</keyword>
<sequence length="269" mass="29020">MHSLPLPEWQTVIRWSELPGEGPAIVCLPGFSFSAVPNFLPMMTRPEFRGRRVLMVDYIGSGLSGHSDSFGYTLDDHARSIAAVLDTACNELVQLLGYSMGGSVAIALAQARPDLVARLVVCEGNLIPGGGAASRRIAACDPETFVTSVNPDRMQRLAQQAVGGDSFAGFLWAARQGGDPRGLHGNARTLVDLSDDFLERFLTMSMKRHFVYGEKTLLARAEQPVPDTPEPELLRAHGVGVHVIPGVDHAMMIDDPVACASVLGELFRL</sequence>
<feature type="domain" description="AB hydrolase-1" evidence="1">
    <location>
        <begin position="25"/>
        <end position="261"/>
    </location>
</feature>
<dbReference type="InterPro" id="IPR050228">
    <property type="entry name" value="Carboxylesterase_BioH"/>
</dbReference>
<dbReference type="SUPFAM" id="SSF53474">
    <property type="entry name" value="alpha/beta-Hydrolases"/>
    <property type="match status" value="1"/>
</dbReference>
<dbReference type="PANTHER" id="PTHR43194">
    <property type="entry name" value="HYDROLASE ALPHA/BETA FOLD FAMILY"/>
    <property type="match status" value="1"/>
</dbReference>
<dbReference type="GO" id="GO:0016787">
    <property type="term" value="F:hydrolase activity"/>
    <property type="evidence" value="ECO:0007669"/>
    <property type="project" value="UniProtKB-KW"/>
</dbReference>
<dbReference type="Proteomes" id="UP000681356">
    <property type="component" value="Unassembled WGS sequence"/>
</dbReference>
<dbReference type="AlphaFoldDB" id="A0A8J7WIJ3"/>
<name>A0A8J7WIJ3_9RHOB</name>
<dbReference type="PRINTS" id="PR00111">
    <property type="entry name" value="ABHYDROLASE"/>
</dbReference>
<dbReference type="Pfam" id="PF12697">
    <property type="entry name" value="Abhydrolase_6"/>
    <property type="match status" value="1"/>
</dbReference>
<dbReference type="InterPro" id="IPR029058">
    <property type="entry name" value="AB_hydrolase_fold"/>
</dbReference>
<keyword evidence="2" id="KW-0378">Hydrolase</keyword>
<dbReference type="RefSeq" id="WP_212537910.1">
    <property type="nucleotide sequence ID" value="NZ_JAGTUU010000007.1"/>
</dbReference>
<evidence type="ECO:0000313" key="3">
    <source>
        <dbReference type="Proteomes" id="UP000681356"/>
    </source>
</evidence>
<proteinExistence type="predicted"/>
<dbReference type="Gene3D" id="3.40.50.1820">
    <property type="entry name" value="alpha/beta hydrolase"/>
    <property type="match status" value="1"/>
</dbReference>
<dbReference type="EMBL" id="JAGTUU010000007">
    <property type="protein sequence ID" value="MBS0125948.1"/>
    <property type="molecule type" value="Genomic_DNA"/>
</dbReference>
<accession>A0A8J7WIJ3</accession>